<accession>A0A0G3FJ53</accession>
<keyword evidence="1" id="KW-0812">Transmembrane</keyword>
<name>A0A0G3FJ53_9ZZZZ</name>
<dbReference type="SUPFAM" id="SSF53474">
    <property type="entry name" value="alpha/beta-Hydrolases"/>
    <property type="match status" value="1"/>
</dbReference>
<proteinExistence type="predicted"/>
<evidence type="ECO:0000313" key="3">
    <source>
        <dbReference type="EMBL" id="AKJ87231.1"/>
    </source>
</evidence>
<sequence>MTKGDIMGLLACLIYLVLAVSVAVSLVAYSFFWFENSASFRLGKRPYSELLKGFLSGILSLPIVIVCYPLAWFGKLQRPKTVSSSEPAIILTHGLYHNASAWILFKRRLNKAGFSNIFLMDYGSFFTSFENVMEKFELFVSEVRKAAPGQPLVLIGHSLGGLVSRVYAEKASEEEAPSAVITLGAPHQGSKMTAFGPGLLASGLVYRGPLFEELEGMARRVPCPAIALYSPVDPLVLPEEGLRARYGGWLHCETAPVSHVSMLFSASVSRQVIDQLKSILNR</sequence>
<dbReference type="EMBL" id="KP347736">
    <property type="protein sequence ID" value="AKJ87231.1"/>
    <property type="molecule type" value="Genomic_DNA"/>
</dbReference>
<dbReference type="PANTHER" id="PTHR37946:SF1">
    <property type="entry name" value="SLL1969 PROTEIN"/>
    <property type="match status" value="1"/>
</dbReference>
<dbReference type="PANTHER" id="PTHR37946">
    <property type="entry name" value="SLL1969 PROTEIN"/>
    <property type="match status" value="1"/>
</dbReference>
<feature type="transmembrane region" description="Helical" evidence="1">
    <location>
        <begin position="12"/>
        <end position="34"/>
    </location>
</feature>
<evidence type="ECO:0000259" key="2">
    <source>
        <dbReference type="Pfam" id="PF12146"/>
    </source>
</evidence>
<protein>
    <recommendedName>
        <fullName evidence="2">Serine aminopeptidase S33 domain-containing protein</fullName>
    </recommendedName>
</protein>
<organism evidence="3">
    <name type="scientific">uncultured organism</name>
    <dbReference type="NCBI Taxonomy" id="155900"/>
    <lineage>
        <taxon>unclassified sequences</taxon>
        <taxon>environmental samples</taxon>
    </lineage>
</organism>
<keyword evidence="1" id="KW-1133">Transmembrane helix</keyword>
<reference evidence="3" key="1">
    <citation type="submission" date="2014-12" db="EMBL/GenBank/DDBJ databases">
        <title>Investigation of esterase diversity in environmental metagenomes.</title>
        <authorList>
            <person name="Popovic A."/>
            <person name="Tchigvintsev A."/>
            <person name="Nocek B."/>
            <person name="Hajighasemi M."/>
            <person name="Brown G."/>
            <person name="Xu X."/>
            <person name="Li H."/>
            <person name="Glinos J."/>
            <person name="Yim V."/>
            <person name="Pelletier E."/>
            <person name="Chernikova T.N."/>
            <person name="Golyshina O.V."/>
            <person name="Tran H."/>
            <person name="Le Paslier D."/>
            <person name="Yakimov M.M."/>
            <person name="Savchenko A."/>
            <person name="Golyshin P.N."/>
            <person name="Yakunin A.F."/>
        </authorList>
    </citation>
    <scope>NUCLEOTIDE SEQUENCE</scope>
</reference>
<dbReference type="InterPro" id="IPR029058">
    <property type="entry name" value="AB_hydrolase_fold"/>
</dbReference>
<keyword evidence="1" id="KW-0472">Membrane</keyword>
<evidence type="ECO:0000256" key="1">
    <source>
        <dbReference type="SAM" id="Phobius"/>
    </source>
</evidence>
<feature type="transmembrane region" description="Helical" evidence="1">
    <location>
        <begin position="54"/>
        <end position="73"/>
    </location>
</feature>
<feature type="domain" description="Serine aminopeptidase S33" evidence="2">
    <location>
        <begin position="88"/>
        <end position="189"/>
    </location>
</feature>
<dbReference type="InterPro" id="IPR022742">
    <property type="entry name" value="Hydrolase_4"/>
</dbReference>
<dbReference type="Gene3D" id="3.40.50.1820">
    <property type="entry name" value="alpha/beta hydrolase"/>
    <property type="match status" value="1"/>
</dbReference>
<dbReference type="Pfam" id="PF12146">
    <property type="entry name" value="Hydrolase_4"/>
    <property type="match status" value="1"/>
</dbReference>
<dbReference type="AlphaFoldDB" id="A0A0G3FJ53"/>